<evidence type="ECO:0000313" key="3">
    <source>
        <dbReference type="Proteomes" id="UP000046392"/>
    </source>
</evidence>
<feature type="compositionally biased region" description="Polar residues" evidence="1">
    <location>
        <begin position="29"/>
        <end position="39"/>
    </location>
</feature>
<protein>
    <submittedName>
        <fullName evidence="4">Uncharacterized protein</fullName>
    </submittedName>
</protein>
<keyword evidence="2" id="KW-0732">Signal</keyword>
<name>A0A0N5BKB6_STREA</name>
<proteinExistence type="predicted"/>
<evidence type="ECO:0000313" key="4">
    <source>
        <dbReference type="WBParaSite" id="SPAL_0000637500.1"/>
    </source>
</evidence>
<feature type="signal peptide" evidence="2">
    <location>
        <begin position="1"/>
        <end position="25"/>
    </location>
</feature>
<feature type="region of interest" description="Disordered" evidence="1">
    <location>
        <begin position="292"/>
        <end position="313"/>
    </location>
</feature>
<feature type="region of interest" description="Disordered" evidence="1">
    <location>
        <begin position="29"/>
        <end position="55"/>
    </location>
</feature>
<organism evidence="3 4">
    <name type="scientific">Strongyloides papillosus</name>
    <name type="common">Intestinal threadworm</name>
    <dbReference type="NCBI Taxonomy" id="174720"/>
    <lineage>
        <taxon>Eukaryota</taxon>
        <taxon>Metazoa</taxon>
        <taxon>Ecdysozoa</taxon>
        <taxon>Nematoda</taxon>
        <taxon>Chromadorea</taxon>
        <taxon>Rhabditida</taxon>
        <taxon>Tylenchina</taxon>
        <taxon>Panagrolaimomorpha</taxon>
        <taxon>Strongyloidoidea</taxon>
        <taxon>Strongyloididae</taxon>
        <taxon>Strongyloides</taxon>
    </lineage>
</organism>
<evidence type="ECO:0000256" key="1">
    <source>
        <dbReference type="SAM" id="MobiDB-lite"/>
    </source>
</evidence>
<dbReference type="Proteomes" id="UP000046392">
    <property type="component" value="Unplaced"/>
</dbReference>
<evidence type="ECO:0000256" key="2">
    <source>
        <dbReference type="SAM" id="SignalP"/>
    </source>
</evidence>
<feature type="chain" id="PRO_5005894404" evidence="2">
    <location>
        <begin position="26"/>
        <end position="313"/>
    </location>
</feature>
<feature type="region of interest" description="Disordered" evidence="1">
    <location>
        <begin position="208"/>
        <end position="270"/>
    </location>
</feature>
<accession>A0A0N5BKB6</accession>
<dbReference type="AlphaFoldDB" id="A0A0N5BKB6"/>
<reference evidence="4" key="1">
    <citation type="submission" date="2017-02" db="UniProtKB">
        <authorList>
            <consortium name="WormBaseParasite"/>
        </authorList>
    </citation>
    <scope>IDENTIFICATION</scope>
</reference>
<keyword evidence="3" id="KW-1185">Reference proteome</keyword>
<dbReference type="WBParaSite" id="SPAL_0000637500.1">
    <property type="protein sequence ID" value="SPAL_0000637500.1"/>
    <property type="gene ID" value="SPAL_0000637500"/>
</dbReference>
<sequence length="313" mass="35470">MLILEPLVKSIILLLMTYLIPSVYKCSNNRQPVSDNYQPNKKLHKKRRGDDNKKSIEEAGKEFAKKRSKSRSVKTVDLDRKKLGRNIDKALANKLIFNNNQNLASTKNMRKSNKPPSYDKNKHYTYSDKLKNVTKVESKRNQVRQVNDFDPQTRQVTNKDASIDPITMSIDKCGLKSCKSLLGIQSNDLKLSSVREGDGNYQSLLLDPVLPDSPVQAPKFPEIDYSAEEPTNKKDNNSFKSTAINNDQDKNDEAIKVSNTQSISTASRDLKRSNSDKIDLLLKGNIFDNSKKSLSICPTEEEPEVESTQRMDN</sequence>
<feature type="compositionally biased region" description="Polar residues" evidence="1">
    <location>
        <begin position="257"/>
        <end position="267"/>
    </location>
</feature>